<feature type="region of interest" description="Disordered" evidence="1">
    <location>
        <begin position="1"/>
        <end position="225"/>
    </location>
</feature>
<organism evidence="2 3">
    <name type="scientific">Galerina marginata (strain CBS 339.88)</name>
    <dbReference type="NCBI Taxonomy" id="685588"/>
    <lineage>
        <taxon>Eukaryota</taxon>
        <taxon>Fungi</taxon>
        <taxon>Dikarya</taxon>
        <taxon>Basidiomycota</taxon>
        <taxon>Agaricomycotina</taxon>
        <taxon>Agaricomycetes</taxon>
        <taxon>Agaricomycetidae</taxon>
        <taxon>Agaricales</taxon>
        <taxon>Agaricineae</taxon>
        <taxon>Strophariaceae</taxon>
        <taxon>Galerina</taxon>
    </lineage>
</organism>
<dbReference type="Proteomes" id="UP000027222">
    <property type="component" value="Unassembled WGS sequence"/>
</dbReference>
<feature type="compositionally biased region" description="Basic and acidic residues" evidence="1">
    <location>
        <begin position="60"/>
        <end position="79"/>
    </location>
</feature>
<evidence type="ECO:0000256" key="1">
    <source>
        <dbReference type="SAM" id="MobiDB-lite"/>
    </source>
</evidence>
<feature type="compositionally biased region" description="Basic and acidic residues" evidence="1">
    <location>
        <begin position="87"/>
        <end position="103"/>
    </location>
</feature>
<sequence>MPNTSKRGQKQNEIQLATNISRWKNAKHLRTSERSPSPPNNRKKLTENTTSSKLAKAKQRISDDKAARQHLSHKQEMCGKRQRRERKANERKEKRAGNSKTDDSEPELEPGALEKLISTTQHSLRRETAQNTTHKHHQQQKNAPRGKNWANQLHLLKEKAKDKPTTRTTKPSHRRKKKEAEEKRKASNLRTEQNLAQPSQNESNPNDNNCPSRRASMPVITNLLY</sequence>
<proteinExistence type="predicted"/>
<evidence type="ECO:0000313" key="3">
    <source>
        <dbReference type="Proteomes" id="UP000027222"/>
    </source>
</evidence>
<dbReference type="HOGENOM" id="CLU_1230014_0_0_1"/>
<reference evidence="3" key="1">
    <citation type="journal article" date="2014" name="Proc. Natl. Acad. Sci. U.S.A.">
        <title>Extensive sampling of basidiomycete genomes demonstrates inadequacy of the white-rot/brown-rot paradigm for wood decay fungi.</title>
        <authorList>
            <person name="Riley R."/>
            <person name="Salamov A.A."/>
            <person name="Brown D.W."/>
            <person name="Nagy L.G."/>
            <person name="Floudas D."/>
            <person name="Held B.W."/>
            <person name="Levasseur A."/>
            <person name="Lombard V."/>
            <person name="Morin E."/>
            <person name="Otillar R."/>
            <person name="Lindquist E.A."/>
            <person name="Sun H."/>
            <person name="LaButti K.M."/>
            <person name="Schmutz J."/>
            <person name="Jabbour D."/>
            <person name="Luo H."/>
            <person name="Baker S.E."/>
            <person name="Pisabarro A.G."/>
            <person name="Walton J.D."/>
            <person name="Blanchette R.A."/>
            <person name="Henrissat B."/>
            <person name="Martin F."/>
            <person name="Cullen D."/>
            <person name="Hibbett D.S."/>
            <person name="Grigoriev I.V."/>
        </authorList>
    </citation>
    <scope>NUCLEOTIDE SEQUENCE [LARGE SCALE GENOMIC DNA]</scope>
    <source>
        <strain evidence="3">CBS 339.88</strain>
    </source>
</reference>
<dbReference type="EMBL" id="KL142402">
    <property type="protein sequence ID" value="KDR69525.1"/>
    <property type="molecule type" value="Genomic_DNA"/>
</dbReference>
<gene>
    <name evidence="2" type="ORF">GALMADRAFT_215180</name>
</gene>
<name>A0A067SF25_GALM3</name>
<feature type="compositionally biased region" description="Polar residues" evidence="1">
    <location>
        <begin position="188"/>
        <end position="211"/>
    </location>
</feature>
<feature type="compositionally biased region" description="Basic and acidic residues" evidence="1">
    <location>
        <begin position="155"/>
        <end position="165"/>
    </location>
</feature>
<evidence type="ECO:0000313" key="2">
    <source>
        <dbReference type="EMBL" id="KDR69525.1"/>
    </source>
</evidence>
<dbReference type="AlphaFoldDB" id="A0A067SF25"/>
<protein>
    <submittedName>
        <fullName evidence="2">Uncharacterized protein</fullName>
    </submittedName>
</protein>
<feature type="compositionally biased region" description="Polar residues" evidence="1">
    <location>
        <begin position="1"/>
        <end position="22"/>
    </location>
</feature>
<keyword evidence="3" id="KW-1185">Reference proteome</keyword>
<accession>A0A067SF25</accession>